<dbReference type="Proteomes" id="UP000681722">
    <property type="component" value="Unassembled WGS sequence"/>
</dbReference>
<dbReference type="EMBL" id="CAJOBA010007653">
    <property type="protein sequence ID" value="CAF3808492.1"/>
    <property type="molecule type" value="Genomic_DNA"/>
</dbReference>
<keyword evidence="6" id="KW-1185">Reference proteome</keyword>
<dbReference type="EMBL" id="CAJOBC010104143">
    <property type="protein sequence ID" value="CAF4490027.1"/>
    <property type="molecule type" value="Genomic_DNA"/>
</dbReference>
<feature type="signal peptide" evidence="1">
    <location>
        <begin position="1"/>
        <end position="21"/>
    </location>
</feature>
<feature type="chain" id="PRO_5035688402" evidence="1">
    <location>
        <begin position="22"/>
        <end position="230"/>
    </location>
</feature>
<comment type="caution">
    <text evidence="3">The sequence shown here is derived from an EMBL/GenBank/DDBJ whole genome shotgun (WGS) entry which is preliminary data.</text>
</comment>
<evidence type="ECO:0000313" key="4">
    <source>
        <dbReference type="EMBL" id="CAF3808492.1"/>
    </source>
</evidence>
<dbReference type="OrthoDB" id="5925at2759"/>
<dbReference type="EMBL" id="CAJNOQ010037486">
    <property type="protein sequence ID" value="CAF1608540.1"/>
    <property type="molecule type" value="Genomic_DNA"/>
</dbReference>
<evidence type="ECO:0000313" key="2">
    <source>
        <dbReference type="EMBL" id="CAF1040354.1"/>
    </source>
</evidence>
<evidence type="ECO:0000313" key="3">
    <source>
        <dbReference type="EMBL" id="CAF1608540.1"/>
    </source>
</evidence>
<sequence length="230" mass="27153">MFWRSLYIAFLFLESASELRAYIHQIKLYFHFILAHEFAAVGILTPAKLDDECVRLSFDEMRQEGFADDGLFDQMKLFFLPLTMIEEDLSIDESQLLSISRLQSPDRGRLLAEQEKLHRELVENVDQYYRHDDSITKFNREMNFQRQLSSGSHRVEGHGRSSVRELLDVHENAMKQLVIDRHDLQARIEAIKILLDRIDQGWKERYIHDNKGLDRDLIKPNRGFIMYGPP</sequence>
<dbReference type="EMBL" id="CAJNOK010007644">
    <property type="protein sequence ID" value="CAF1040354.1"/>
    <property type="molecule type" value="Genomic_DNA"/>
</dbReference>
<dbReference type="AlphaFoldDB" id="A0A816B9M0"/>
<evidence type="ECO:0000313" key="6">
    <source>
        <dbReference type="Proteomes" id="UP000663829"/>
    </source>
</evidence>
<accession>A0A816B9M0</accession>
<name>A0A816B9M0_9BILA</name>
<gene>
    <name evidence="3" type="ORF">GPM918_LOCUS42925</name>
    <name evidence="2" type="ORF">OVA965_LOCUS16454</name>
    <name evidence="5" type="ORF">SRO942_LOCUS44282</name>
    <name evidence="4" type="ORF">TMI583_LOCUS16460</name>
</gene>
<evidence type="ECO:0000256" key="1">
    <source>
        <dbReference type="SAM" id="SignalP"/>
    </source>
</evidence>
<protein>
    <submittedName>
        <fullName evidence="3">Uncharacterized protein</fullName>
    </submittedName>
</protein>
<dbReference type="Proteomes" id="UP000682733">
    <property type="component" value="Unassembled WGS sequence"/>
</dbReference>
<dbReference type="Proteomes" id="UP000677228">
    <property type="component" value="Unassembled WGS sequence"/>
</dbReference>
<organism evidence="3 6">
    <name type="scientific">Didymodactylos carnosus</name>
    <dbReference type="NCBI Taxonomy" id="1234261"/>
    <lineage>
        <taxon>Eukaryota</taxon>
        <taxon>Metazoa</taxon>
        <taxon>Spiralia</taxon>
        <taxon>Gnathifera</taxon>
        <taxon>Rotifera</taxon>
        <taxon>Eurotatoria</taxon>
        <taxon>Bdelloidea</taxon>
        <taxon>Philodinida</taxon>
        <taxon>Philodinidae</taxon>
        <taxon>Didymodactylos</taxon>
    </lineage>
</organism>
<reference evidence="3" key="1">
    <citation type="submission" date="2021-02" db="EMBL/GenBank/DDBJ databases">
        <authorList>
            <person name="Nowell W R."/>
        </authorList>
    </citation>
    <scope>NUCLEOTIDE SEQUENCE</scope>
</reference>
<feature type="non-terminal residue" evidence="3">
    <location>
        <position position="230"/>
    </location>
</feature>
<dbReference type="Proteomes" id="UP000663829">
    <property type="component" value="Unassembled WGS sequence"/>
</dbReference>
<proteinExistence type="predicted"/>
<keyword evidence="1" id="KW-0732">Signal</keyword>
<evidence type="ECO:0000313" key="5">
    <source>
        <dbReference type="EMBL" id="CAF4490027.1"/>
    </source>
</evidence>